<dbReference type="Proteomes" id="UP000480246">
    <property type="component" value="Unassembled WGS sequence"/>
</dbReference>
<protein>
    <submittedName>
        <fullName evidence="3">DnaD domain protein</fullName>
    </submittedName>
</protein>
<dbReference type="EMBL" id="WEID01000116">
    <property type="protein sequence ID" value="KAB8126121.1"/>
    <property type="molecule type" value="Genomic_DNA"/>
</dbReference>
<organism evidence="3 4">
    <name type="scientific">Gracilibacillus oryzae</name>
    <dbReference type="NCBI Taxonomy" id="1672701"/>
    <lineage>
        <taxon>Bacteria</taxon>
        <taxon>Bacillati</taxon>
        <taxon>Bacillota</taxon>
        <taxon>Bacilli</taxon>
        <taxon>Bacillales</taxon>
        <taxon>Bacillaceae</taxon>
        <taxon>Gracilibacillus</taxon>
    </lineage>
</organism>
<dbReference type="Pfam" id="PF07261">
    <property type="entry name" value="DnaB_2"/>
    <property type="match status" value="1"/>
</dbReference>
<dbReference type="PANTHER" id="PTHR37293:SF5">
    <property type="entry name" value="DNA REPLICATION PROTEIN"/>
    <property type="match status" value="1"/>
</dbReference>
<keyword evidence="4" id="KW-1185">Reference proteome</keyword>
<comment type="caution">
    <text evidence="3">The sequence shown here is derived from an EMBL/GenBank/DDBJ whole genome shotgun (WGS) entry which is preliminary data.</text>
</comment>
<dbReference type="AlphaFoldDB" id="A0A7C8GQR3"/>
<comment type="similarity">
    <text evidence="1">Belongs to the DnaB/DnaD family.</text>
</comment>
<evidence type="ECO:0000313" key="4">
    <source>
        <dbReference type="Proteomes" id="UP000480246"/>
    </source>
</evidence>
<dbReference type="Gene3D" id="1.10.10.630">
    <property type="entry name" value="DnaD domain-like"/>
    <property type="match status" value="1"/>
</dbReference>
<dbReference type="PANTHER" id="PTHR37293">
    <property type="entry name" value="PHAGE REPLICATION PROTEIN-RELATED"/>
    <property type="match status" value="1"/>
</dbReference>
<accession>A0A7C8GQR3</accession>
<dbReference type="InterPro" id="IPR006343">
    <property type="entry name" value="DnaB/C_C"/>
</dbReference>
<reference evidence="3 4" key="1">
    <citation type="submission" date="2019-10" db="EMBL/GenBank/DDBJ databases">
        <title>Gracilibacillus sp. nov. isolated from rice seeds.</title>
        <authorList>
            <person name="He S."/>
        </authorList>
    </citation>
    <scope>NUCLEOTIDE SEQUENCE [LARGE SCALE GENOMIC DNA]</scope>
    <source>
        <strain evidence="3 4">TD8</strain>
    </source>
</reference>
<dbReference type="OrthoDB" id="1821976at2"/>
<evidence type="ECO:0000259" key="2">
    <source>
        <dbReference type="Pfam" id="PF07261"/>
    </source>
</evidence>
<dbReference type="InterPro" id="IPR053162">
    <property type="entry name" value="DnaD"/>
</dbReference>
<gene>
    <name evidence="3" type="ORF">F9U64_20695</name>
</gene>
<sequence>MIFAVNKDYHQWQITPNTKWDEEQLNQLIHINIKRKTSSDSAREVRESRTPVTKHIRKTRTTLRKKVSNSRTPTFVKHLPQESPIPAAATDTASVKTSLKTIKNKDIKEYNNNDPYVELMHFYRNNLQKGSTESPYNGELIKQWYNEFGDELLWKALKIAAKREAKGVKYIEKILFNWREQGITTTEAVEQNEKRVHSTKQKRQSSRNNIMPDWYHVYRKKATHEKLEPSPEEKEKIAAESDRMLAEYLASQGQDM</sequence>
<dbReference type="InterPro" id="IPR034829">
    <property type="entry name" value="DnaD-like_sf"/>
</dbReference>
<name>A0A7C8GQR3_9BACI</name>
<dbReference type="NCBIfam" id="TIGR01446">
    <property type="entry name" value="DnaD_dom"/>
    <property type="match status" value="1"/>
</dbReference>
<feature type="domain" description="DnaB/C C-terminal" evidence="2">
    <location>
        <begin position="129"/>
        <end position="192"/>
    </location>
</feature>
<evidence type="ECO:0000256" key="1">
    <source>
        <dbReference type="ARBA" id="ARBA00093462"/>
    </source>
</evidence>
<dbReference type="SUPFAM" id="SSF158499">
    <property type="entry name" value="DnaD domain-like"/>
    <property type="match status" value="1"/>
</dbReference>
<evidence type="ECO:0000313" key="3">
    <source>
        <dbReference type="EMBL" id="KAB8126121.1"/>
    </source>
</evidence>
<proteinExistence type="inferred from homology"/>